<reference evidence="1" key="1">
    <citation type="submission" date="2019-03" db="EMBL/GenBank/DDBJ databases">
        <title>Single cell metagenomics reveals metabolic interactions within the superorganism composed of flagellate Streblomastix strix and complex community of Bacteroidetes bacteria on its surface.</title>
        <authorList>
            <person name="Treitli S.C."/>
            <person name="Kolisko M."/>
            <person name="Husnik F."/>
            <person name="Keeling P."/>
            <person name="Hampl V."/>
        </authorList>
    </citation>
    <scope>NUCLEOTIDE SEQUENCE</scope>
    <source>
        <strain evidence="1">STM</strain>
    </source>
</reference>
<comment type="caution">
    <text evidence="1">The sequence shown here is derived from an EMBL/GenBank/DDBJ whole genome shotgun (WGS) entry which is preliminary data.</text>
</comment>
<sequence>MIYTYISRTSFINLTENVYLLLGRFTDNHLKFCPNLYIVALNNMNALTEIIRIAVEIFVKVRTKRIAADSPTPAGETPKLAALYAVFCFETGALL</sequence>
<gene>
    <name evidence="1" type="ORF">EZS27_041551</name>
</gene>
<evidence type="ECO:0000313" key="1">
    <source>
        <dbReference type="EMBL" id="KAA6306785.1"/>
    </source>
</evidence>
<organism evidence="1">
    <name type="scientific">termite gut metagenome</name>
    <dbReference type="NCBI Taxonomy" id="433724"/>
    <lineage>
        <taxon>unclassified sequences</taxon>
        <taxon>metagenomes</taxon>
        <taxon>organismal metagenomes</taxon>
    </lineage>
</organism>
<dbReference type="EMBL" id="SNRY01009647">
    <property type="protein sequence ID" value="KAA6306785.1"/>
    <property type="molecule type" value="Genomic_DNA"/>
</dbReference>
<name>A0A5J4PBC3_9ZZZZ</name>
<proteinExistence type="predicted"/>
<protein>
    <submittedName>
        <fullName evidence="1">Uncharacterized protein</fullName>
    </submittedName>
</protein>
<dbReference type="AlphaFoldDB" id="A0A5J4PBC3"/>
<accession>A0A5J4PBC3</accession>